<evidence type="ECO:0008006" key="3">
    <source>
        <dbReference type="Google" id="ProtNLM"/>
    </source>
</evidence>
<dbReference type="RefSeq" id="WP_229386212.1">
    <property type="nucleotide sequence ID" value="NZ_JAGTTN010000012.1"/>
</dbReference>
<comment type="caution">
    <text evidence="1">The sequence shown here is derived from an EMBL/GenBank/DDBJ whole genome shotgun (WGS) entry which is preliminary data.</text>
</comment>
<evidence type="ECO:0000313" key="1">
    <source>
        <dbReference type="EMBL" id="MCC2034212.1"/>
    </source>
</evidence>
<keyword evidence="2" id="KW-1185">Reference proteome</keyword>
<gene>
    <name evidence="1" type="ORF">KEC57_18700</name>
</gene>
<dbReference type="Proteomes" id="UP001139354">
    <property type="component" value="Unassembled WGS sequence"/>
</dbReference>
<accession>A0A9X1S570</accession>
<protein>
    <recommendedName>
        <fullName evidence="3">Phage portal protein</fullName>
    </recommendedName>
</protein>
<dbReference type="AlphaFoldDB" id="A0A9X1S570"/>
<organism evidence="1 2">
    <name type="scientific">Microbacterium allomyrinae</name>
    <dbReference type="NCBI Taxonomy" id="2830666"/>
    <lineage>
        <taxon>Bacteria</taxon>
        <taxon>Bacillati</taxon>
        <taxon>Actinomycetota</taxon>
        <taxon>Actinomycetes</taxon>
        <taxon>Micrococcales</taxon>
        <taxon>Microbacteriaceae</taxon>
        <taxon>Microbacterium</taxon>
    </lineage>
</organism>
<dbReference type="Gene3D" id="3.40.140.120">
    <property type="match status" value="1"/>
</dbReference>
<evidence type="ECO:0000313" key="2">
    <source>
        <dbReference type="Proteomes" id="UP001139354"/>
    </source>
</evidence>
<name>A0A9X1S570_9MICO</name>
<proteinExistence type="predicted"/>
<dbReference type="Gene3D" id="3.30.1120.70">
    <property type="match status" value="1"/>
</dbReference>
<dbReference type="EMBL" id="JAGTTN010000012">
    <property type="protein sequence ID" value="MCC2034212.1"/>
    <property type="molecule type" value="Genomic_DNA"/>
</dbReference>
<dbReference type="Gene3D" id="1.20.1270.210">
    <property type="match status" value="1"/>
</dbReference>
<reference evidence="1" key="1">
    <citation type="submission" date="2021-04" db="EMBL/GenBank/DDBJ databases">
        <title>Microbacterium tenobrionis sp. nov. and Microbacterium allomyrinae sp. nov., isolated from larvae of Tenobrio molitor and Allomyrina dichotoma, respectively.</title>
        <authorList>
            <person name="Lee S.D."/>
        </authorList>
    </citation>
    <scope>NUCLEOTIDE SEQUENCE</scope>
    <source>
        <strain evidence="1">BWT-G7</strain>
    </source>
</reference>
<sequence>MGKLGNAAAKFLGLEAAVQMQQLLASPPAWADSSHLSLIGELYGIADSSGIVVNRRTALGLPIVAKGRRLLATNIARMQLVNRKGAAPAPMQLAYLQQPEADRSLSATLTWTVDALYFYPRTWWIVQKRDAAGWPARGGVKLLDRKDAEFDKDGRLVGAWGKPVAARDVIQFDAPDGGLLHDGQTLLRRAFILNRAVSLAEENPVPSVNLENTGNEALLGTQIVELLESWMEARRRYGVGYTDKSIKATTLGISNSQLLIDGQKQMDVNLARQVGLPAWAADVAVEGASLNYSNRSSRAWELIDLFLSTYMTPITSRLSMNDTTPIGWSTAFSTDDLTRDDIKTRFETYAIGIEKNFIDQTWIEAQEGQQLKGIA</sequence>